<dbReference type="AlphaFoldDB" id="A0A2V1IT42"/>
<dbReference type="InterPro" id="IPR052336">
    <property type="entry name" value="MlaD_Phospholipid_Transporter"/>
</dbReference>
<dbReference type="InterPro" id="IPR003399">
    <property type="entry name" value="Mce/MlaD"/>
</dbReference>
<name>A0A2V1IT42_9BACT</name>
<organism evidence="3 4">
    <name type="scientific">Duncaniella muris</name>
    <dbReference type="NCBI Taxonomy" id="2094150"/>
    <lineage>
        <taxon>Bacteria</taxon>
        <taxon>Pseudomonadati</taxon>
        <taxon>Bacteroidota</taxon>
        <taxon>Bacteroidia</taxon>
        <taxon>Bacteroidales</taxon>
        <taxon>Muribaculaceae</taxon>
        <taxon>Duncaniella</taxon>
    </lineage>
</organism>
<evidence type="ECO:0000259" key="2">
    <source>
        <dbReference type="Pfam" id="PF02470"/>
    </source>
</evidence>
<feature type="coiled-coil region" evidence="1">
    <location>
        <begin position="238"/>
        <end position="265"/>
    </location>
</feature>
<dbReference type="PANTHER" id="PTHR33371:SF4">
    <property type="entry name" value="INTERMEMBRANE PHOSPHOLIPID TRANSPORT SYSTEM BINDING PROTEIN MLAD"/>
    <property type="match status" value="1"/>
</dbReference>
<keyword evidence="4" id="KW-1185">Reference proteome</keyword>
<dbReference type="Pfam" id="PF02470">
    <property type="entry name" value="MlaD"/>
    <property type="match status" value="1"/>
</dbReference>
<evidence type="ECO:0000256" key="1">
    <source>
        <dbReference type="SAM" id="Coils"/>
    </source>
</evidence>
<evidence type="ECO:0000313" key="3">
    <source>
        <dbReference type="EMBL" id="PWB03998.1"/>
    </source>
</evidence>
<dbReference type="EMBL" id="PUEC01000003">
    <property type="protein sequence ID" value="PWB03998.1"/>
    <property type="molecule type" value="Genomic_DNA"/>
</dbReference>
<accession>A0A2V1IT42</accession>
<dbReference type="RefSeq" id="WP_107031342.1">
    <property type="nucleotide sequence ID" value="NZ_CAOLBL010000028.1"/>
</dbReference>
<gene>
    <name evidence="3" type="ORF">C5O23_02330</name>
</gene>
<dbReference type="GeneID" id="82525186"/>
<evidence type="ECO:0000313" key="4">
    <source>
        <dbReference type="Proteomes" id="UP000244905"/>
    </source>
</evidence>
<reference evidence="4" key="1">
    <citation type="submission" date="2018-02" db="EMBL/GenBank/DDBJ databases">
        <authorList>
            <person name="Clavel T."/>
            <person name="Strowig T."/>
        </authorList>
    </citation>
    <scope>NUCLEOTIDE SEQUENCE [LARGE SCALE GENOMIC DNA]</scope>
    <source>
        <strain evidence="4">DSM 103720</strain>
    </source>
</reference>
<keyword evidence="1" id="KW-0175">Coiled coil</keyword>
<protein>
    <submittedName>
        <fullName evidence="3">MCE family protein</fullName>
    </submittedName>
</protein>
<sequence>MKKIRTKEFIIGASVLLSLLILFFGIDYLKGINVFKSANYYYASYTNVAGLSQSAPVTLNGFKVGLVREISYEYDNPGHVAVELSLDKQLKLPEGTKAALVTDMLGTSSIELQMGTGKNFYEIGSKIEGVVNGGLMDQLGGDLMPTLARIAPHIDSLVVALTTIASDPALLRSVQRLDDIMANLEVSTKNLNAAMAGVPALVNTANGTMTNVKEISANLTQISAALAVVSEDLKTMPLDSTMRNINNITANLDRATQQLNSTNSSLGLLLNDPELYNNLNNCAAHVDSILIDLKKKPKHYIPSIKIF</sequence>
<feature type="domain" description="Mce/MlaD" evidence="2">
    <location>
        <begin position="39"/>
        <end position="115"/>
    </location>
</feature>
<comment type="caution">
    <text evidence="3">The sequence shown here is derived from an EMBL/GenBank/DDBJ whole genome shotgun (WGS) entry which is preliminary data.</text>
</comment>
<proteinExistence type="predicted"/>
<dbReference type="Proteomes" id="UP000244905">
    <property type="component" value="Unassembled WGS sequence"/>
</dbReference>
<dbReference type="PANTHER" id="PTHR33371">
    <property type="entry name" value="INTERMEMBRANE PHOSPHOLIPID TRANSPORT SYSTEM BINDING PROTEIN MLAD-RELATED"/>
    <property type="match status" value="1"/>
</dbReference>